<feature type="transmembrane region" description="Helical" evidence="7">
    <location>
        <begin position="211"/>
        <end position="233"/>
    </location>
</feature>
<accession>A0A3M2M8S0</accession>
<comment type="caution">
    <text evidence="10">The sequence shown here is derived from an EMBL/GenBank/DDBJ whole genome shotgun (WGS) entry which is preliminary data.</text>
</comment>
<dbReference type="AlphaFoldDB" id="A0A3M2M8S0"/>
<dbReference type="InterPro" id="IPR015414">
    <property type="entry name" value="TMEM64"/>
</dbReference>
<evidence type="ECO:0000256" key="6">
    <source>
        <dbReference type="ARBA" id="ARBA00023136"/>
    </source>
</evidence>
<evidence type="ECO:0000313" key="11">
    <source>
        <dbReference type="Proteomes" id="UP000278673"/>
    </source>
</evidence>
<evidence type="ECO:0000259" key="9">
    <source>
        <dbReference type="Pfam" id="PF09335"/>
    </source>
</evidence>
<dbReference type="PANTHER" id="PTHR12677:SF59">
    <property type="entry name" value="GOLGI APPARATUS MEMBRANE PROTEIN TVP38-RELATED"/>
    <property type="match status" value="1"/>
</dbReference>
<comment type="similarity">
    <text evidence="2 7">Belongs to the TVP38/TMEM64 family.</text>
</comment>
<evidence type="ECO:0000256" key="2">
    <source>
        <dbReference type="ARBA" id="ARBA00008640"/>
    </source>
</evidence>
<evidence type="ECO:0000313" key="10">
    <source>
        <dbReference type="EMBL" id="RMI45410.1"/>
    </source>
</evidence>
<dbReference type="EMBL" id="RFFJ01000008">
    <property type="protein sequence ID" value="RMI45410.1"/>
    <property type="molecule type" value="Genomic_DNA"/>
</dbReference>
<feature type="region of interest" description="Disordered" evidence="8">
    <location>
        <begin position="274"/>
        <end position="320"/>
    </location>
</feature>
<feature type="transmembrane region" description="Helical" evidence="7">
    <location>
        <begin position="179"/>
        <end position="199"/>
    </location>
</feature>
<evidence type="ECO:0000256" key="8">
    <source>
        <dbReference type="SAM" id="MobiDB-lite"/>
    </source>
</evidence>
<feature type="domain" description="VTT" evidence="9">
    <location>
        <begin position="114"/>
        <end position="231"/>
    </location>
</feature>
<organism evidence="10 11">
    <name type="scientific">Streptomyces triticirhizae</name>
    <dbReference type="NCBI Taxonomy" id="2483353"/>
    <lineage>
        <taxon>Bacteria</taxon>
        <taxon>Bacillati</taxon>
        <taxon>Actinomycetota</taxon>
        <taxon>Actinomycetes</taxon>
        <taxon>Kitasatosporales</taxon>
        <taxon>Streptomycetaceae</taxon>
        <taxon>Streptomyces</taxon>
    </lineage>
</organism>
<evidence type="ECO:0000256" key="1">
    <source>
        <dbReference type="ARBA" id="ARBA00004651"/>
    </source>
</evidence>
<comment type="subcellular location">
    <subcellularLocation>
        <location evidence="1 7">Cell membrane</location>
        <topology evidence="1 7">Multi-pass membrane protein</topology>
    </subcellularLocation>
</comment>
<name>A0A3M2M8S0_9ACTN</name>
<dbReference type="InterPro" id="IPR032816">
    <property type="entry name" value="VTT_dom"/>
</dbReference>
<reference evidence="10 11" key="1">
    <citation type="submission" date="2018-10" db="EMBL/GenBank/DDBJ databases">
        <title>Isolation, diversity and antifungal activity of actinobacteria from wheat.</title>
        <authorList>
            <person name="Han C."/>
        </authorList>
    </citation>
    <scope>NUCLEOTIDE SEQUENCE [LARGE SCALE GENOMIC DNA]</scope>
    <source>
        <strain evidence="10 11">NEAU-YY642</strain>
    </source>
</reference>
<keyword evidence="6 7" id="KW-0472">Membrane</keyword>
<keyword evidence="4 7" id="KW-0812">Transmembrane</keyword>
<protein>
    <recommendedName>
        <fullName evidence="7">TVP38/TMEM64 family membrane protein</fullName>
    </recommendedName>
</protein>
<gene>
    <name evidence="10" type="ORF">EBN88_03410</name>
</gene>
<feature type="transmembrane region" description="Helical" evidence="7">
    <location>
        <begin position="97"/>
        <end position="114"/>
    </location>
</feature>
<feature type="transmembrane region" description="Helical" evidence="7">
    <location>
        <begin position="64"/>
        <end position="85"/>
    </location>
</feature>
<dbReference type="PANTHER" id="PTHR12677">
    <property type="entry name" value="GOLGI APPARATUS MEMBRANE PROTEIN TVP38-RELATED"/>
    <property type="match status" value="1"/>
</dbReference>
<dbReference type="Proteomes" id="UP000278673">
    <property type="component" value="Unassembled WGS sequence"/>
</dbReference>
<dbReference type="Pfam" id="PF09335">
    <property type="entry name" value="VTT_dom"/>
    <property type="match status" value="1"/>
</dbReference>
<feature type="transmembrane region" description="Helical" evidence="7">
    <location>
        <begin position="239"/>
        <end position="258"/>
    </location>
</feature>
<evidence type="ECO:0000256" key="4">
    <source>
        <dbReference type="ARBA" id="ARBA00022692"/>
    </source>
</evidence>
<proteinExistence type="inferred from homology"/>
<feature type="transmembrane region" description="Helical" evidence="7">
    <location>
        <begin position="126"/>
        <end position="150"/>
    </location>
</feature>
<keyword evidence="11" id="KW-1185">Reference proteome</keyword>
<keyword evidence="5 7" id="KW-1133">Transmembrane helix</keyword>
<evidence type="ECO:0000256" key="5">
    <source>
        <dbReference type="ARBA" id="ARBA00022989"/>
    </source>
</evidence>
<dbReference type="GO" id="GO:0005886">
    <property type="term" value="C:plasma membrane"/>
    <property type="evidence" value="ECO:0007669"/>
    <property type="project" value="UniProtKB-SubCell"/>
</dbReference>
<evidence type="ECO:0000256" key="7">
    <source>
        <dbReference type="RuleBase" id="RU366058"/>
    </source>
</evidence>
<feature type="region of interest" description="Disordered" evidence="8">
    <location>
        <begin position="1"/>
        <end position="49"/>
    </location>
</feature>
<sequence>MAEHRLPPAAPPESPPRAEHEPATGRTGTRQGRRPAPRGMWGRRAGHHGGVRGRRWARAVVGPWGRLAVLASLLGGLAAAGLAVGPRELVADASRPWAWPVFLLLYALGTVAFLPKPALSAAAGALFGLGHGLLLTTLGTVAGALLGFAAGRLLGREALLPLLRSRPVAGLERRLSERAFGSVLLARLVPAVPFAVVNLGSGVSRMGWAPFAAATALGTVPGNAAWVLAGAWAATPSAAWLWLPAACCGLLLGGAALVRRGRASGGERVFGGGPRRWSGRWPGGSAGRSPMRRGVRRPAVQVGPAAVDASGAEPRRERAA</sequence>
<evidence type="ECO:0000256" key="3">
    <source>
        <dbReference type="ARBA" id="ARBA00022475"/>
    </source>
</evidence>
<keyword evidence="3 7" id="KW-1003">Cell membrane</keyword>